<evidence type="ECO:0000313" key="4">
    <source>
        <dbReference type="Proteomes" id="UP000826661"/>
    </source>
</evidence>
<evidence type="ECO:0000313" key="3">
    <source>
        <dbReference type="EMBL" id="QYS99673.1"/>
    </source>
</evidence>
<dbReference type="EMBL" id="CP075866">
    <property type="protein sequence ID" value="QYS99673.1"/>
    <property type="molecule type" value="Genomic_DNA"/>
</dbReference>
<evidence type="ECO:0000256" key="1">
    <source>
        <dbReference type="SAM" id="Coils"/>
    </source>
</evidence>
<feature type="coiled-coil region" evidence="1">
    <location>
        <begin position="12"/>
        <end position="53"/>
    </location>
</feature>
<feature type="region of interest" description="Disordered" evidence="2">
    <location>
        <begin position="79"/>
        <end position="99"/>
    </location>
</feature>
<sequence length="99" mass="11507">MPATKQPRKGSREEAETKLANLKIDLRAVLKKIKDAEKEKEKNVDQIKHWKKELASRAREEDELNAEVEALFEQCGKKDEEVAKKAEENVGEESRTSWW</sequence>
<evidence type="ECO:0000256" key="2">
    <source>
        <dbReference type="SAM" id="MobiDB-lite"/>
    </source>
</evidence>
<accession>A0A8G0LE73</accession>
<dbReference type="AlphaFoldDB" id="A0A8G0LE73"/>
<reference evidence="3 4" key="1">
    <citation type="journal article" date="2021" name="BMC Genomics">
        <title>Telomere-to-telomere genome assembly of asparaginase-producing Trichoderma simmonsii.</title>
        <authorList>
            <person name="Chung D."/>
            <person name="Kwon Y.M."/>
            <person name="Yang Y."/>
        </authorList>
    </citation>
    <scope>NUCLEOTIDE SEQUENCE [LARGE SCALE GENOMIC DNA]</scope>
    <source>
        <strain evidence="3 4">GH-Sj1</strain>
    </source>
</reference>
<keyword evidence="4" id="KW-1185">Reference proteome</keyword>
<dbReference type="Proteomes" id="UP000826661">
    <property type="component" value="Chromosome III"/>
</dbReference>
<proteinExistence type="predicted"/>
<protein>
    <submittedName>
        <fullName evidence="3">Uncharacterized protein</fullName>
    </submittedName>
</protein>
<gene>
    <name evidence="3" type="ORF">H0G86_006793</name>
</gene>
<name>A0A8G0LE73_9HYPO</name>
<keyword evidence="1" id="KW-0175">Coiled coil</keyword>
<organism evidence="3 4">
    <name type="scientific">Trichoderma simmonsii</name>
    <dbReference type="NCBI Taxonomy" id="1491479"/>
    <lineage>
        <taxon>Eukaryota</taxon>
        <taxon>Fungi</taxon>
        <taxon>Dikarya</taxon>
        <taxon>Ascomycota</taxon>
        <taxon>Pezizomycotina</taxon>
        <taxon>Sordariomycetes</taxon>
        <taxon>Hypocreomycetidae</taxon>
        <taxon>Hypocreales</taxon>
        <taxon>Hypocreaceae</taxon>
        <taxon>Trichoderma</taxon>
    </lineage>
</organism>